<dbReference type="Proteomes" id="UP000029413">
    <property type="component" value="Chromosome 1"/>
</dbReference>
<reference evidence="1 2" key="1">
    <citation type="submission" date="2014-05" db="EMBL/GenBank/DDBJ databases">
        <authorList>
            <person name="Bishop-Lilly K.A."/>
            <person name="Broomall S.M."/>
            <person name="Chain P.S."/>
            <person name="Chertkov O."/>
            <person name="Coyne S.R."/>
            <person name="Daligault H.E."/>
            <person name="Davenport K.W."/>
            <person name="Erkkila T."/>
            <person name="Frey K.G."/>
            <person name="Gibbons H.S."/>
            <person name="Gu W."/>
            <person name="Jaissle J."/>
            <person name="Johnson S.L."/>
            <person name="Koroleva G.I."/>
            <person name="Ladner J.T."/>
            <person name="Lo C.-C."/>
            <person name="Minogue T.D."/>
            <person name="Munk C."/>
            <person name="Palacios G.F."/>
            <person name="Redden C.L."/>
            <person name="Rosenzweig C.N."/>
            <person name="Scholz M.B."/>
            <person name="Teshima H."/>
            <person name="Xu Y."/>
        </authorList>
    </citation>
    <scope>NUCLEOTIDE SEQUENCE [LARGE SCALE GENOMIC DNA]</scope>
    <source>
        <strain evidence="1 2">DDS 22E-1</strain>
    </source>
</reference>
<dbReference type="KEGG" id="bcen:DM39_1459"/>
<dbReference type="EMBL" id="CP007783">
    <property type="protein sequence ID" value="AIO32260.1"/>
    <property type="molecule type" value="Genomic_DNA"/>
</dbReference>
<gene>
    <name evidence="1" type="ORF">DM39_1459</name>
</gene>
<organism evidence="1 2">
    <name type="scientific">Burkholderia cenocepacia</name>
    <dbReference type="NCBI Taxonomy" id="95486"/>
    <lineage>
        <taxon>Bacteria</taxon>
        <taxon>Pseudomonadati</taxon>
        <taxon>Pseudomonadota</taxon>
        <taxon>Betaproteobacteria</taxon>
        <taxon>Burkholderiales</taxon>
        <taxon>Burkholderiaceae</taxon>
        <taxon>Burkholderia</taxon>
        <taxon>Burkholderia cepacia complex</taxon>
    </lineage>
</organism>
<proteinExistence type="predicted"/>
<evidence type="ECO:0000313" key="1">
    <source>
        <dbReference type="EMBL" id="AIO32260.1"/>
    </source>
</evidence>
<evidence type="ECO:0000313" key="2">
    <source>
        <dbReference type="Proteomes" id="UP000029413"/>
    </source>
</evidence>
<protein>
    <submittedName>
        <fullName evidence="1">Uncharacterized protein</fullName>
    </submittedName>
</protein>
<name>A0AAN0RR48_9BURK</name>
<keyword evidence="2" id="KW-1185">Reference proteome</keyword>
<accession>A0AAN0RR48</accession>
<dbReference type="AlphaFoldDB" id="A0AAN0RR48"/>
<sequence length="40" mass="4440">MTAKDFPIWDSLLLTLQPLRYPIRSIGSDSSSMRMGVAKG</sequence>